<reference evidence="5 6" key="1">
    <citation type="submission" date="2017-06" db="EMBL/GenBank/DDBJ databases">
        <authorList>
            <person name="Kim H.J."/>
            <person name="Triplett B.A."/>
        </authorList>
    </citation>
    <scope>NUCLEOTIDE SEQUENCE [LARGE SCALE GENOMIC DNA]</scope>
    <source>
        <strain evidence="5 6">U15</strain>
    </source>
</reference>
<evidence type="ECO:0000256" key="2">
    <source>
        <dbReference type="ARBA" id="ARBA00022729"/>
    </source>
</evidence>
<name>A0A239BYW0_9BURK</name>
<organism evidence="5 6">
    <name type="scientific">Noviherbaspirillum humi</name>
    <dbReference type="NCBI Taxonomy" id="1688639"/>
    <lineage>
        <taxon>Bacteria</taxon>
        <taxon>Pseudomonadati</taxon>
        <taxon>Pseudomonadota</taxon>
        <taxon>Betaproteobacteria</taxon>
        <taxon>Burkholderiales</taxon>
        <taxon>Oxalobacteraceae</taxon>
        <taxon>Noviherbaspirillum</taxon>
    </lineage>
</organism>
<dbReference type="OrthoDB" id="8887944at2"/>
<dbReference type="PANTHER" id="PTHR30483">
    <property type="entry name" value="LEUCINE-SPECIFIC-BINDING PROTEIN"/>
    <property type="match status" value="1"/>
</dbReference>
<dbReference type="InterPro" id="IPR028081">
    <property type="entry name" value="Leu-bd"/>
</dbReference>
<evidence type="ECO:0000256" key="3">
    <source>
        <dbReference type="SAM" id="SignalP"/>
    </source>
</evidence>
<dbReference type="Proteomes" id="UP000198284">
    <property type="component" value="Unassembled WGS sequence"/>
</dbReference>
<evidence type="ECO:0000259" key="4">
    <source>
        <dbReference type="Pfam" id="PF13458"/>
    </source>
</evidence>
<keyword evidence="2 3" id="KW-0732">Signal</keyword>
<evidence type="ECO:0000313" key="6">
    <source>
        <dbReference type="Proteomes" id="UP000198284"/>
    </source>
</evidence>
<dbReference type="PANTHER" id="PTHR30483:SF6">
    <property type="entry name" value="PERIPLASMIC BINDING PROTEIN OF ABC TRANSPORTER FOR NATURAL AMINO ACIDS"/>
    <property type="match status" value="1"/>
</dbReference>
<dbReference type="InterPro" id="IPR028082">
    <property type="entry name" value="Peripla_BP_I"/>
</dbReference>
<feature type="signal peptide" evidence="3">
    <location>
        <begin position="1"/>
        <end position="24"/>
    </location>
</feature>
<dbReference type="SUPFAM" id="SSF53822">
    <property type="entry name" value="Periplasmic binding protein-like I"/>
    <property type="match status" value="1"/>
</dbReference>
<dbReference type="InterPro" id="IPR051010">
    <property type="entry name" value="BCAA_transport"/>
</dbReference>
<gene>
    <name evidence="5" type="ORF">SAMN06265795_101166</name>
</gene>
<evidence type="ECO:0000313" key="5">
    <source>
        <dbReference type="EMBL" id="SNS13096.1"/>
    </source>
</evidence>
<dbReference type="CDD" id="cd06327">
    <property type="entry name" value="PBP1_SBP-like"/>
    <property type="match status" value="1"/>
</dbReference>
<dbReference type="AlphaFoldDB" id="A0A239BYW0"/>
<sequence length="402" mass="43158">MKLKQLALAVSATCALGMGGSAMAQISGDVVKIGFITDMSSLYSDIDGAGGVEAIRMAIADFGGNVNGKKIELVVADHQNKADIAASKAREWFDREGVDMLIGGTNSGTSLSMAKVAAEKKKPFISIGAGTARLTNEECTPYTIHYAYDTVALAKGTGSAVVKQGGKSWYFLTADYAFGASLEGDTATVVKASGGSVVGSVKHPLNASDFSSFLLQAQSSKAQILGLANAGGDTVNAIKAANEFGVTKSMKLAGLLMFINDVHSLGLNLTQGMYLTDSWYWDQNDDTRKWSRRYFEKMKKMPSSLQAADYSAATQYLTAVKAAGSDDTDKVMAKLRSQKVNDVYAKNGSYRVDGSMIHDMYLMQVKAQSESKYPWDYYKVVQTIPGDQAFTTKAETKCSLWK</sequence>
<keyword evidence="6" id="KW-1185">Reference proteome</keyword>
<protein>
    <submittedName>
        <fullName evidence="5">Amino acid/amide ABC transporter substrate-binding protein, HAAT family</fullName>
    </submittedName>
</protein>
<accession>A0A239BYW0</accession>
<comment type="similarity">
    <text evidence="1">Belongs to the leucine-binding protein family.</text>
</comment>
<dbReference type="Gene3D" id="3.40.50.2300">
    <property type="match status" value="2"/>
</dbReference>
<dbReference type="RefSeq" id="WP_089397404.1">
    <property type="nucleotide sequence ID" value="NZ_FZOT01000001.1"/>
</dbReference>
<dbReference type="Pfam" id="PF13458">
    <property type="entry name" value="Peripla_BP_6"/>
    <property type="match status" value="1"/>
</dbReference>
<feature type="chain" id="PRO_5012353608" evidence="3">
    <location>
        <begin position="25"/>
        <end position="402"/>
    </location>
</feature>
<feature type="domain" description="Leucine-binding protein" evidence="4">
    <location>
        <begin position="31"/>
        <end position="367"/>
    </location>
</feature>
<evidence type="ECO:0000256" key="1">
    <source>
        <dbReference type="ARBA" id="ARBA00010062"/>
    </source>
</evidence>
<dbReference type="EMBL" id="FZOT01000001">
    <property type="protein sequence ID" value="SNS13096.1"/>
    <property type="molecule type" value="Genomic_DNA"/>
</dbReference>
<proteinExistence type="inferred from homology"/>